<accession>A0A2J6RNW8</accession>
<evidence type="ECO:0000256" key="6">
    <source>
        <dbReference type="SAM" id="Phobius"/>
    </source>
</evidence>
<feature type="transmembrane region" description="Helical" evidence="6">
    <location>
        <begin position="57"/>
        <end position="76"/>
    </location>
</feature>
<gene>
    <name evidence="7" type="ORF">L207DRAFT_427271</name>
</gene>
<feature type="transmembrane region" description="Helical" evidence="6">
    <location>
        <begin position="129"/>
        <end position="149"/>
    </location>
</feature>
<dbReference type="PANTHER" id="PTHR28286:SF1">
    <property type="entry name" value="30 KDA HEAT SHOCK PROTEIN-RELATED"/>
    <property type="match status" value="1"/>
</dbReference>
<dbReference type="Gene3D" id="1.20.1070.10">
    <property type="entry name" value="Rhodopsin 7-helix transmembrane proteins"/>
    <property type="match status" value="1"/>
</dbReference>
<dbReference type="AlphaFoldDB" id="A0A2J6RNW8"/>
<evidence type="ECO:0000313" key="8">
    <source>
        <dbReference type="Proteomes" id="UP000235786"/>
    </source>
</evidence>
<dbReference type="PANTHER" id="PTHR28286">
    <property type="match status" value="1"/>
</dbReference>
<keyword evidence="3 6" id="KW-0812">Transmembrane</keyword>
<dbReference type="SMART" id="SM01021">
    <property type="entry name" value="Bac_rhodopsin"/>
    <property type="match status" value="1"/>
</dbReference>
<dbReference type="GO" id="GO:0005886">
    <property type="term" value="C:plasma membrane"/>
    <property type="evidence" value="ECO:0007669"/>
    <property type="project" value="TreeGrafter"/>
</dbReference>
<comment type="similarity">
    <text evidence="2">Belongs to the archaeal/bacterial/fungal opsin family.</text>
</comment>
<evidence type="ECO:0000256" key="4">
    <source>
        <dbReference type="ARBA" id="ARBA00022989"/>
    </source>
</evidence>
<protein>
    <submittedName>
        <fullName evidence="7">Family A G protein-coupled receptor-like protein</fullName>
    </submittedName>
</protein>
<dbReference type="InterPro" id="IPR043476">
    <property type="entry name" value="Yro2-like_7TM"/>
</dbReference>
<name>A0A2J6RNW8_HYAVF</name>
<reference evidence="7 8" key="1">
    <citation type="submission" date="2016-04" db="EMBL/GenBank/DDBJ databases">
        <title>A degradative enzymes factory behind the ericoid mycorrhizal symbiosis.</title>
        <authorList>
            <consortium name="DOE Joint Genome Institute"/>
            <person name="Martino E."/>
            <person name="Morin E."/>
            <person name="Grelet G."/>
            <person name="Kuo A."/>
            <person name="Kohler A."/>
            <person name="Daghino S."/>
            <person name="Barry K."/>
            <person name="Choi C."/>
            <person name="Cichocki N."/>
            <person name="Clum A."/>
            <person name="Copeland A."/>
            <person name="Hainaut M."/>
            <person name="Haridas S."/>
            <person name="Labutti K."/>
            <person name="Lindquist E."/>
            <person name="Lipzen A."/>
            <person name="Khouja H.-R."/>
            <person name="Murat C."/>
            <person name="Ohm R."/>
            <person name="Olson A."/>
            <person name="Spatafora J."/>
            <person name="Veneault-Fourrey C."/>
            <person name="Henrissat B."/>
            <person name="Grigoriev I."/>
            <person name="Martin F."/>
            <person name="Perotto S."/>
        </authorList>
    </citation>
    <scope>NUCLEOTIDE SEQUENCE [LARGE SCALE GENOMIC DNA]</scope>
    <source>
        <strain evidence="7 8">F</strain>
    </source>
</reference>
<feature type="transmembrane region" description="Helical" evidence="6">
    <location>
        <begin position="104"/>
        <end position="122"/>
    </location>
</feature>
<organism evidence="7 8">
    <name type="scientific">Hyaloscypha variabilis (strain UAMH 11265 / GT02V1 / F)</name>
    <name type="common">Meliniomyces variabilis</name>
    <dbReference type="NCBI Taxonomy" id="1149755"/>
    <lineage>
        <taxon>Eukaryota</taxon>
        <taxon>Fungi</taxon>
        <taxon>Dikarya</taxon>
        <taxon>Ascomycota</taxon>
        <taxon>Pezizomycotina</taxon>
        <taxon>Leotiomycetes</taxon>
        <taxon>Helotiales</taxon>
        <taxon>Hyaloscyphaceae</taxon>
        <taxon>Hyaloscypha</taxon>
        <taxon>Hyaloscypha variabilis</taxon>
    </lineage>
</organism>
<evidence type="ECO:0000256" key="2">
    <source>
        <dbReference type="ARBA" id="ARBA00008130"/>
    </source>
</evidence>
<keyword evidence="4 6" id="KW-1133">Transmembrane helix</keyword>
<dbReference type="SUPFAM" id="SSF81321">
    <property type="entry name" value="Family A G protein-coupled receptor-like"/>
    <property type="match status" value="1"/>
</dbReference>
<feature type="transmembrane region" description="Helical" evidence="6">
    <location>
        <begin position="29"/>
        <end position="50"/>
    </location>
</feature>
<evidence type="ECO:0000256" key="5">
    <source>
        <dbReference type="ARBA" id="ARBA00023136"/>
    </source>
</evidence>
<evidence type="ECO:0000256" key="3">
    <source>
        <dbReference type="ARBA" id="ARBA00022692"/>
    </source>
</evidence>
<proteinExistence type="inferred from homology"/>
<dbReference type="CDD" id="cd15239">
    <property type="entry name" value="7tm_YRO2_fungal-like"/>
    <property type="match status" value="1"/>
</dbReference>
<evidence type="ECO:0000313" key="7">
    <source>
        <dbReference type="EMBL" id="PMD40209.1"/>
    </source>
</evidence>
<feature type="transmembrane region" description="Helical" evidence="6">
    <location>
        <begin position="155"/>
        <end position="177"/>
    </location>
</feature>
<keyword evidence="5 6" id="KW-0472">Membrane</keyword>
<feature type="transmembrane region" description="Helical" evidence="6">
    <location>
        <begin position="189"/>
        <end position="209"/>
    </location>
</feature>
<dbReference type="Proteomes" id="UP000235786">
    <property type="component" value="Unassembled WGS sequence"/>
</dbReference>
<dbReference type="InterPro" id="IPR001425">
    <property type="entry name" value="Arc/bac/fun_rhodopsins"/>
</dbReference>
<keyword evidence="8" id="KW-1185">Reference proteome</keyword>
<dbReference type="OrthoDB" id="536545at2759"/>
<sequence>MSILARSNDALNVNPPVGNRHLSVGGSDWLWAVCAIYTFSFLIVVGLTFFAKQGERIFHYLFTISLFTGAIAYFAIASDLGSTAIKISDTLSSPGTREIFYAKYINWFVGWTPLIIALGLISGVSWATIAYHVALAWTWVASWLSGAVTGTNYKWGFFAYGTVAYFLLAVSLLNDGFVTAKRLGILRHYLILSGWAVFLWLLYPIAYGLDDGGNKIDVTDGFVFFGILDVLLVPVIAFGILVLSRGWDYRNLNLYFTQYGRVAQGADLVEREKAAPAPAAPVVAPEETV</sequence>
<evidence type="ECO:0000256" key="1">
    <source>
        <dbReference type="ARBA" id="ARBA00004141"/>
    </source>
</evidence>
<dbReference type="GO" id="GO:0005783">
    <property type="term" value="C:endoplasmic reticulum"/>
    <property type="evidence" value="ECO:0007669"/>
    <property type="project" value="TreeGrafter"/>
</dbReference>
<dbReference type="PRINTS" id="PR00251">
    <property type="entry name" value="BACTRLOPSIN"/>
</dbReference>
<keyword evidence="7" id="KW-0675">Receptor</keyword>
<feature type="transmembrane region" description="Helical" evidence="6">
    <location>
        <begin position="221"/>
        <end position="243"/>
    </location>
</feature>
<comment type="subcellular location">
    <subcellularLocation>
        <location evidence="1">Membrane</location>
        <topology evidence="1">Multi-pass membrane protein</topology>
    </subcellularLocation>
</comment>
<dbReference type="EMBL" id="KZ613945">
    <property type="protein sequence ID" value="PMD40209.1"/>
    <property type="molecule type" value="Genomic_DNA"/>
</dbReference>